<keyword evidence="3" id="KW-1185">Reference proteome</keyword>
<protein>
    <recommendedName>
        <fullName evidence="1">F-box domain-containing protein</fullName>
    </recommendedName>
</protein>
<accession>A0A0C2WDZ1</accession>
<dbReference type="SUPFAM" id="SSF81383">
    <property type="entry name" value="F-box domain"/>
    <property type="match status" value="1"/>
</dbReference>
<dbReference type="CDD" id="cd09917">
    <property type="entry name" value="F-box_SF"/>
    <property type="match status" value="1"/>
</dbReference>
<dbReference type="PROSITE" id="PS50181">
    <property type="entry name" value="FBOX"/>
    <property type="match status" value="1"/>
</dbReference>
<evidence type="ECO:0000313" key="2">
    <source>
        <dbReference type="EMBL" id="KIM24653.1"/>
    </source>
</evidence>
<evidence type="ECO:0000259" key="1">
    <source>
        <dbReference type="PROSITE" id="PS50181"/>
    </source>
</evidence>
<dbReference type="PANTHER" id="PTHR14381:SF1">
    <property type="entry name" value="F-BOX_WD REPEAT-CONTAINING PROTEIN 4"/>
    <property type="match status" value="1"/>
</dbReference>
<reference evidence="3" key="2">
    <citation type="submission" date="2015-01" db="EMBL/GenBank/DDBJ databases">
        <title>Evolutionary Origins and Diversification of the Mycorrhizal Mutualists.</title>
        <authorList>
            <consortium name="DOE Joint Genome Institute"/>
            <consortium name="Mycorrhizal Genomics Consortium"/>
            <person name="Kohler A."/>
            <person name="Kuo A."/>
            <person name="Nagy L.G."/>
            <person name="Floudas D."/>
            <person name="Copeland A."/>
            <person name="Barry K.W."/>
            <person name="Cichocki N."/>
            <person name="Veneault-Fourrey C."/>
            <person name="LaButti K."/>
            <person name="Lindquist E.A."/>
            <person name="Lipzen A."/>
            <person name="Lundell T."/>
            <person name="Morin E."/>
            <person name="Murat C."/>
            <person name="Riley R."/>
            <person name="Ohm R."/>
            <person name="Sun H."/>
            <person name="Tunlid A."/>
            <person name="Henrissat B."/>
            <person name="Grigoriev I.V."/>
            <person name="Hibbett D.S."/>
            <person name="Martin F."/>
        </authorList>
    </citation>
    <scope>NUCLEOTIDE SEQUENCE [LARGE SCALE GENOMIC DNA]</scope>
    <source>
        <strain evidence="3">MAFF 305830</strain>
    </source>
</reference>
<dbReference type="HOGENOM" id="CLU_566242_0_0_1"/>
<dbReference type="AlphaFoldDB" id="A0A0C2WDZ1"/>
<dbReference type="InterPro" id="IPR052301">
    <property type="entry name" value="SCF_F-box/WD-repeat"/>
</dbReference>
<dbReference type="Proteomes" id="UP000054097">
    <property type="component" value="Unassembled WGS sequence"/>
</dbReference>
<dbReference type="EMBL" id="KN824321">
    <property type="protein sequence ID" value="KIM24653.1"/>
    <property type="molecule type" value="Genomic_DNA"/>
</dbReference>
<organism evidence="2 3">
    <name type="scientific">Serendipita vermifera MAFF 305830</name>
    <dbReference type="NCBI Taxonomy" id="933852"/>
    <lineage>
        <taxon>Eukaryota</taxon>
        <taxon>Fungi</taxon>
        <taxon>Dikarya</taxon>
        <taxon>Basidiomycota</taxon>
        <taxon>Agaricomycotina</taxon>
        <taxon>Agaricomycetes</taxon>
        <taxon>Sebacinales</taxon>
        <taxon>Serendipitaceae</taxon>
        <taxon>Serendipita</taxon>
    </lineage>
</organism>
<dbReference type="InterPro" id="IPR036322">
    <property type="entry name" value="WD40_repeat_dom_sf"/>
</dbReference>
<dbReference type="PANTHER" id="PTHR14381">
    <property type="entry name" value="DACTYLIN"/>
    <property type="match status" value="1"/>
</dbReference>
<dbReference type="Pfam" id="PF12937">
    <property type="entry name" value="F-box-like"/>
    <property type="match status" value="1"/>
</dbReference>
<dbReference type="SUPFAM" id="SSF50978">
    <property type="entry name" value="WD40 repeat-like"/>
    <property type="match status" value="1"/>
</dbReference>
<dbReference type="OrthoDB" id="1259151at2759"/>
<dbReference type="GO" id="GO:0019005">
    <property type="term" value="C:SCF ubiquitin ligase complex"/>
    <property type="evidence" value="ECO:0007669"/>
    <property type="project" value="TreeGrafter"/>
</dbReference>
<dbReference type="InterPro" id="IPR015943">
    <property type="entry name" value="WD40/YVTN_repeat-like_dom_sf"/>
</dbReference>
<dbReference type="Gene3D" id="2.130.10.10">
    <property type="entry name" value="YVTN repeat-like/Quinoprotein amine dehydrogenase"/>
    <property type="match status" value="1"/>
</dbReference>
<feature type="domain" description="F-box" evidence="1">
    <location>
        <begin position="25"/>
        <end position="70"/>
    </location>
</feature>
<proteinExistence type="predicted"/>
<dbReference type="InterPro" id="IPR001810">
    <property type="entry name" value="F-box_dom"/>
</dbReference>
<dbReference type="GO" id="GO:0031146">
    <property type="term" value="P:SCF-dependent proteasomal ubiquitin-dependent protein catabolic process"/>
    <property type="evidence" value="ECO:0007669"/>
    <property type="project" value="TreeGrafter"/>
</dbReference>
<gene>
    <name evidence="2" type="ORF">M408DRAFT_331632</name>
</gene>
<name>A0A0C2WDZ1_SERVB</name>
<evidence type="ECO:0000313" key="3">
    <source>
        <dbReference type="Proteomes" id="UP000054097"/>
    </source>
</evidence>
<dbReference type="Gene3D" id="1.20.1280.50">
    <property type="match status" value="1"/>
</dbReference>
<reference evidence="2 3" key="1">
    <citation type="submission" date="2014-04" db="EMBL/GenBank/DDBJ databases">
        <authorList>
            <consortium name="DOE Joint Genome Institute"/>
            <person name="Kuo A."/>
            <person name="Zuccaro A."/>
            <person name="Kohler A."/>
            <person name="Nagy L.G."/>
            <person name="Floudas D."/>
            <person name="Copeland A."/>
            <person name="Barry K.W."/>
            <person name="Cichocki N."/>
            <person name="Veneault-Fourrey C."/>
            <person name="LaButti K."/>
            <person name="Lindquist E.A."/>
            <person name="Lipzen A."/>
            <person name="Lundell T."/>
            <person name="Morin E."/>
            <person name="Murat C."/>
            <person name="Sun H."/>
            <person name="Tunlid A."/>
            <person name="Henrissat B."/>
            <person name="Grigoriev I.V."/>
            <person name="Hibbett D.S."/>
            <person name="Martin F."/>
            <person name="Nordberg H.P."/>
            <person name="Cantor M.N."/>
            <person name="Hua S.X."/>
        </authorList>
    </citation>
    <scope>NUCLEOTIDE SEQUENCE [LARGE SCALE GENOMIC DNA]</scope>
    <source>
        <strain evidence="2 3">MAFF 305830</strain>
    </source>
</reference>
<dbReference type="InterPro" id="IPR036047">
    <property type="entry name" value="F-box-like_dom_sf"/>
</dbReference>
<sequence>MPTNNRISTSPVRGRYFKPRSQYHESIILKLPIELLLGLFQYLDYSSLLALSLTCQFLSQVMKEQGWRDFVRANYRHTASVQERWSFLSWKQRARDAERINQAWSSHHFTAKTLNTPWPQKFHSVLALSAKRLVVAAGNAITSYRFGFDTNRGSSIVFKEGTYTIFPSAHGFDITGIEFLPDGGKDETLLVSNHSGSLVRIQLPTPHRGQPTFQAKRTAQYVTGSNTIRILKVTGTMGVAFSVDGKASVVNTASPWIPPATAIVGKKAWSAYIETGSSSPYIAVGTDEHVAVHSFTNGLLSAEPSAVLGGPGRPTPVYCVGEFIPGGNPNIVASGWYDGKVRVHDLRSSQRDWLSESSTPSKKRTTLAPVMTFSDPWRSFDPIYSLAVRGRMEDKNDSSGGNGMPHQHHFLTAGSALHSVVCLWDVRSPSRSWSVYAPGGDRSPVYSLKAEGSRIWGATQWRAFVLDFAPDAPKTSFPFVQDNAAMKEPPTYVHFPQASVVG</sequence>